<comment type="caution">
    <text evidence="2">The sequence shown here is derived from an EMBL/GenBank/DDBJ whole genome shotgun (WGS) entry which is preliminary data.</text>
</comment>
<dbReference type="EMBL" id="JAAAIN010006123">
    <property type="protein sequence ID" value="KAG0271770.1"/>
    <property type="molecule type" value="Genomic_DNA"/>
</dbReference>
<protein>
    <submittedName>
        <fullName evidence="2">Uncharacterized protein</fullName>
    </submittedName>
</protein>
<evidence type="ECO:0000256" key="1">
    <source>
        <dbReference type="SAM" id="MobiDB-lite"/>
    </source>
</evidence>
<keyword evidence="3" id="KW-1185">Reference proteome</keyword>
<accession>A0A9P6QMD2</accession>
<evidence type="ECO:0000313" key="2">
    <source>
        <dbReference type="EMBL" id="KAG0271770.1"/>
    </source>
</evidence>
<dbReference type="Proteomes" id="UP000823405">
    <property type="component" value="Unassembled WGS sequence"/>
</dbReference>
<feature type="non-terminal residue" evidence="2">
    <location>
        <position position="1"/>
    </location>
</feature>
<gene>
    <name evidence="2" type="ORF">BGZ97_011167</name>
</gene>
<feature type="non-terminal residue" evidence="2">
    <location>
        <position position="146"/>
    </location>
</feature>
<evidence type="ECO:0000313" key="3">
    <source>
        <dbReference type="Proteomes" id="UP000823405"/>
    </source>
</evidence>
<sequence>TIEISNAPNVDEVEFAKMAIPKPRSKNHLAISTNSTISDTNANPVTAGSSISSSKQQNPRNHPLQKTNKKKKSRKPRKPKSDVASLKAGFSRTFAISTQTIGSVQACLRRALLPASESGRFHGITEDVIKAIAIRIGASVDTMAEA</sequence>
<organism evidence="2 3">
    <name type="scientific">Linnemannia gamsii</name>
    <dbReference type="NCBI Taxonomy" id="64522"/>
    <lineage>
        <taxon>Eukaryota</taxon>
        <taxon>Fungi</taxon>
        <taxon>Fungi incertae sedis</taxon>
        <taxon>Mucoromycota</taxon>
        <taxon>Mortierellomycotina</taxon>
        <taxon>Mortierellomycetes</taxon>
        <taxon>Mortierellales</taxon>
        <taxon>Mortierellaceae</taxon>
        <taxon>Linnemannia</taxon>
    </lineage>
</organism>
<feature type="compositionally biased region" description="Polar residues" evidence="1">
    <location>
        <begin position="30"/>
        <end position="66"/>
    </location>
</feature>
<name>A0A9P6QMD2_9FUNG</name>
<dbReference type="OrthoDB" id="2426684at2759"/>
<reference evidence="2" key="1">
    <citation type="journal article" date="2020" name="Fungal Divers.">
        <title>Resolving the Mortierellaceae phylogeny through synthesis of multi-gene phylogenetics and phylogenomics.</title>
        <authorList>
            <person name="Vandepol N."/>
            <person name="Liber J."/>
            <person name="Desiro A."/>
            <person name="Na H."/>
            <person name="Kennedy M."/>
            <person name="Barry K."/>
            <person name="Grigoriev I.V."/>
            <person name="Miller A.N."/>
            <person name="O'Donnell K."/>
            <person name="Stajich J.E."/>
            <person name="Bonito G."/>
        </authorList>
    </citation>
    <scope>NUCLEOTIDE SEQUENCE</scope>
    <source>
        <strain evidence="2">NVP60</strain>
    </source>
</reference>
<dbReference type="AlphaFoldDB" id="A0A9P6QMD2"/>
<feature type="compositionally biased region" description="Basic residues" evidence="1">
    <location>
        <begin position="67"/>
        <end position="78"/>
    </location>
</feature>
<feature type="region of interest" description="Disordered" evidence="1">
    <location>
        <begin position="19"/>
        <end position="84"/>
    </location>
</feature>
<proteinExistence type="predicted"/>